<dbReference type="GO" id="GO:0042575">
    <property type="term" value="C:DNA polymerase complex"/>
    <property type="evidence" value="ECO:0007669"/>
    <property type="project" value="UniProtKB-ARBA"/>
</dbReference>
<name>A0A0V1DB34_TRIBR</name>
<protein>
    <submittedName>
        <fullName evidence="3">Transposon Ty3-I Gag-Pol polyprotein</fullName>
    </submittedName>
</protein>
<gene>
    <name evidence="3" type="primary">TY3B-I</name>
    <name evidence="3" type="ORF">T03_7277</name>
</gene>
<dbReference type="Proteomes" id="UP000054653">
    <property type="component" value="Unassembled WGS sequence"/>
</dbReference>
<dbReference type="PANTHER" id="PTHR37984:SF15">
    <property type="entry name" value="INTEGRASE CATALYTIC DOMAIN-CONTAINING PROTEIN"/>
    <property type="match status" value="1"/>
</dbReference>
<dbReference type="InterPro" id="IPR043128">
    <property type="entry name" value="Rev_trsase/Diguanyl_cyclase"/>
</dbReference>
<dbReference type="GO" id="GO:0003676">
    <property type="term" value="F:nucleic acid binding"/>
    <property type="evidence" value="ECO:0007669"/>
    <property type="project" value="InterPro"/>
</dbReference>
<dbReference type="InterPro" id="IPR012337">
    <property type="entry name" value="RNaseH-like_sf"/>
</dbReference>
<dbReference type="STRING" id="45882.A0A0V1DB34"/>
<reference evidence="3 4" key="1">
    <citation type="submission" date="2015-01" db="EMBL/GenBank/DDBJ databases">
        <title>Evolution of Trichinella species and genotypes.</title>
        <authorList>
            <person name="Korhonen P.K."/>
            <person name="Edoardo P."/>
            <person name="Giuseppe L.R."/>
            <person name="Gasser R.B."/>
        </authorList>
    </citation>
    <scope>NUCLEOTIDE SEQUENCE [LARGE SCALE GENOMIC DNA]</scope>
    <source>
        <strain evidence="3">ISS120</strain>
    </source>
</reference>
<comment type="caution">
    <text evidence="3">The sequence shown here is derived from an EMBL/GenBank/DDBJ whole genome shotgun (WGS) entry which is preliminary data.</text>
</comment>
<accession>A0A0V1DB34</accession>
<dbReference type="InterPro" id="IPR036397">
    <property type="entry name" value="RNaseH_sf"/>
</dbReference>
<keyword evidence="4" id="KW-1185">Reference proteome</keyword>
<dbReference type="Gene3D" id="3.30.70.270">
    <property type="match status" value="1"/>
</dbReference>
<dbReference type="SUPFAM" id="SSF56672">
    <property type="entry name" value="DNA/RNA polymerases"/>
    <property type="match status" value="1"/>
</dbReference>
<dbReference type="Gene3D" id="3.10.10.10">
    <property type="entry name" value="HIV Type 1 Reverse Transcriptase, subunit A, domain 1"/>
    <property type="match status" value="1"/>
</dbReference>
<sequence>MVRMNRAPDGATNGERGRIDGPEWVRPPEVLTMVSNVETWFEHMELYFRAGRIAPERRAALVQYHTDAEVRSIMRAMDVQETDDYDGLKSALFEAFGVRTGPERFSAEFFRRKQQRGECVLVFAGHLRRIFSKAFPEMSGSADKILLQQLKAVLSEEAVKTAVLRSKMDNFTEAVEVAVKEEPVMRELTTLEARVASVMTDADHGEELTAGRVTEAATATVTTRKEVGDDLAEVLRQLKADRQHPCGYKETAPSAATPAREKRRQTVLKMGWAGLSHISRECQASSHDARVSEVSATNRTLPVVVIRSPEIETLIVEGSVGGVGCDMLVDTGSAVTLADERGTELEITNACVTEIVLGKSVTVQHNVLCVKELPHKILLGWDFMRYHSCTPDPMAGCLRMRQGNIPFPTSHAVVLVRAESLQSKLMAHHTAQEAMEKMLPCEQESSGKHRSALAVILREFADVLSTSDEDLWQTWYATPSTPATPNHPPGRNAAARCRRTIKQSLGILYRICEEERRVMPDDDSTRTSSARSLSLHLAAPAVVRETPCADVDGCALQARQWLFTSLRQLRVNKVLEEAARWTSTPNDHHQIKGGRRHNSLTGSRRSQAEDNSAQKTRRLTTARRRLAMTVLIFWLRSVWEITPSACCSPPPAFRPEMNSVEGKEWLEDFLCVSRVPPSDHGVVAHYLLSDSFPRWLIERFHAMQQREGQTIEQYAQKVEEVGRRAGVSECDLMVIHRWIREVSKHSLKLEGQELTAVLIAVAWATSDAVLIMARLQAGNTPFVNGKLNGTMVSLLLDTGAVVSVILKIEHAPAPAGQLGISAAVSANSRGVRPHLGADAEKPGDWARALVGGAECSRRSPWSSPVVMVRKKDGSPLFCVDYRELNAVTRVDARPIPHKDDTLDAVPEAKWSSTLDLASWQVEVAERDWEGIAFSTPMGLFQFEGCLVYLDDIIVYVRSEEEHLGGLSIMTCPHVDWPFLLDVDASEYALGAVFSHPHGQGLPTMIAYVSRLLSPPEQSGLGTSGNPVPVDHWLERLAENKFEVVHRPGQQHWNADALSRRVCRQCGATNPTQTRLSNYDQKAAGPDADPLEVIREVCWLFSVTKTRTTAYHPQSAGLVERINRTLIDMLAKVSINQPEDWDVHLDRVLLAYQSNVHHTTGSTSCRIIFGRELRLPADMICRLPHGALEVTTGVYVQRLHHELEQLFDTVRAKAGLEQRRQMFWKAKKAHGHVYKPGDHVWLQVPVKTKLGAHWDGPYLVQKKLELRDCAGRQDQRDVGSRAQKEEHVPTNVVARFFVQGDERKRGRKGSRAGGSQTENMTARRNPPVDTSPSSLSDDCYNSPDGVTNEPARESGSLQL</sequence>
<feature type="domain" description="Reverse transcriptase/retrotransposon-derived protein RNase H-like" evidence="2">
    <location>
        <begin position="967"/>
        <end position="1017"/>
    </location>
</feature>
<dbReference type="CDD" id="cd01647">
    <property type="entry name" value="RT_LTR"/>
    <property type="match status" value="1"/>
</dbReference>
<evidence type="ECO:0000313" key="4">
    <source>
        <dbReference type="Proteomes" id="UP000054653"/>
    </source>
</evidence>
<evidence type="ECO:0000256" key="1">
    <source>
        <dbReference type="SAM" id="MobiDB-lite"/>
    </source>
</evidence>
<dbReference type="InterPro" id="IPR043502">
    <property type="entry name" value="DNA/RNA_pol_sf"/>
</dbReference>
<evidence type="ECO:0000259" key="2">
    <source>
        <dbReference type="Pfam" id="PF17919"/>
    </source>
</evidence>
<dbReference type="InterPro" id="IPR041577">
    <property type="entry name" value="RT_RNaseH_2"/>
</dbReference>
<evidence type="ECO:0000313" key="3">
    <source>
        <dbReference type="EMBL" id="KRY58534.1"/>
    </source>
</evidence>
<feature type="compositionally biased region" description="Polar residues" evidence="1">
    <location>
        <begin position="599"/>
        <end position="614"/>
    </location>
</feature>
<dbReference type="SUPFAM" id="SSF53098">
    <property type="entry name" value="Ribonuclease H-like"/>
    <property type="match status" value="1"/>
</dbReference>
<organism evidence="3 4">
    <name type="scientific">Trichinella britovi</name>
    <name type="common">Parasitic roundworm</name>
    <dbReference type="NCBI Taxonomy" id="45882"/>
    <lineage>
        <taxon>Eukaryota</taxon>
        <taxon>Metazoa</taxon>
        <taxon>Ecdysozoa</taxon>
        <taxon>Nematoda</taxon>
        <taxon>Enoplea</taxon>
        <taxon>Dorylaimia</taxon>
        <taxon>Trichinellida</taxon>
        <taxon>Trichinellidae</taxon>
        <taxon>Trichinella</taxon>
    </lineage>
</organism>
<dbReference type="Pfam" id="PF17919">
    <property type="entry name" value="RT_RNaseH_2"/>
    <property type="match status" value="1"/>
</dbReference>
<proteinExistence type="predicted"/>
<dbReference type="InterPro" id="IPR050951">
    <property type="entry name" value="Retrovirus_Pol_polyprotein"/>
</dbReference>
<dbReference type="PANTHER" id="PTHR37984">
    <property type="entry name" value="PROTEIN CBG26694"/>
    <property type="match status" value="1"/>
</dbReference>
<feature type="region of interest" description="Disordered" evidence="1">
    <location>
        <begin position="1295"/>
        <end position="1358"/>
    </location>
</feature>
<feature type="compositionally biased region" description="Polar residues" evidence="1">
    <location>
        <begin position="1315"/>
        <end position="1335"/>
    </location>
</feature>
<dbReference type="EMBL" id="JYDI01000020">
    <property type="protein sequence ID" value="KRY58534.1"/>
    <property type="molecule type" value="Genomic_DNA"/>
</dbReference>
<feature type="region of interest" description="Disordered" evidence="1">
    <location>
        <begin position="1"/>
        <end position="21"/>
    </location>
</feature>
<feature type="region of interest" description="Disordered" evidence="1">
    <location>
        <begin position="581"/>
        <end position="617"/>
    </location>
</feature>
<dbReference type="Gene3D" id="3.30.420.10">
    <property type="entry name" value="Ribonuclease H-like superfamily/Ribonuclease H"/>
    <property type="match status" value="1"/>
</dbReference>
<dbReference type="GO" id="GO:0006259">
    <property type="term" value="P:DNA metabolic process"/>
    <property type="evidence" value="ECO:0007669"/>
    <property type="project" value="UniProtKB-ARBA"/>
</dbReference>